<dbReference type="InterPro" id="IPR009241">
    <property type="entry name" value="HigB-like"/>
</dbReference>
<name>A0A4R2D5U5_SHIGR</name>
<reference evidence="1 2" key="1">
    <citation type="submission" date="2019-03" db="EMBL/GenBank/DDBJ databases">
        <title>Genomic Encyclopedia of Type Strains, Phase IV (KMG-IV): sequencing the most valuable type-strain genomes for metagenomic binning, comparative biology and taxonomic classification.</title>
        <authorList>
            <person name="Goeker M."/>
        </authorList>
    </citation>
    <scope>NUCLEOTIDE SEQUENCE [LARGE SCALE GENOMIC DNA]</scope>
    <source>
        <strain evidence="1 2">DSM 18401</strain>
    </source>
</reference>
<dbReference type="InterPro" id="IPR014056">
    <property type="entry name" value="TypeIITA-like_toxin_pred"/>
</dbReference>
<dbReference type="NCBIfam" id="TIGR02683">
    <property type="entry name" value="upstrm_HI1419"/>
    <property type="match status" value="1"/>
</dbReference>
<dbReference type="PANTHER" id="PTHR41791:SF1">
    <property type="entry name" value="SSL7039 PROTEIN"/>
    <property type="match status" value="1"/>
</dbReference>
<keyword evidence="2" id="KW-1185">Reference proteome</keyword>
<accession>A0A4R2D5U5</accession>
<dbReference type="AlphaFoldDB" id="A0A4R2D5U5"/>
<dbReference type="PANTHER" id="PTHR41791">
    <property type="entry name" value="SSL7039 PROTEIN"/>
    <property type="match status" value="1"/>
</dbReference>
<evidence type="ECO:0000313" key="1">
    <source>
        <dbReference type="EMBL" id="TCN48392.1"/>
    </source>
</evidence>
<dbReference type="EMBL" id="SLVX01000001">
    <property type="protein sequence ID" value="TCN48392.1"/>
    <property type="molecule type" value="Genomic_DNA"/>
</dbReference>
<gene>
    <name evidence="1" type="ORF">EV665_101124</name>
</gene>
<dbReference type="Pfam" id="PF05973">
    <property type="entry name" value="Gp49"/>
    <property type="match status" value="1"/>
</dbReference>
<protein>
    <submittedName>
        <fullName evidence="1">Putative addiction module killer protein</fullName>
    </submittedName>
</protein>
<dbReference type="PIRSF" id="PIRSF028744">
    <property type="entry name" value="Addict_mod_HI1419"/>
    <property type="match status" value="1"/>
</dbReference>
<comment type="caution">
    <text evidence="1">The sequence shown here is derived from an EMBL/GenBank/DDBJ whole genome shotgun (WGS) entry which is preliminary data.</text>
</comment>
<sequence length="99" mass="11059">MTLLIKQTDTFRKWERALGDRKERALIAARLNRIAYGLFGDVKSVGDGVSEIRIHHGPGYRIYFTRRGEEIIVLLCGGDKGSQKRDIAAAKTLAAQLDT</sequence>
<dbReference type="RefSeq" id="WP_133032717.1">
    <property type="nucleotide sequence ID" value="NZ_BAABEI010000012.1"/>
</dbReference>
<organism evidence="1 2">
    <name type="scientific">Shinella granuli</name>
    <dbReference type="NCBI Taxonomy" id="323621"/>
    <lineage>
        <taxon>Bacteria</taxon>
        <taxon>Pseudomonadati</taxon>
        <taxon>Pseudomonadota</taxon>
        <taxon>Alphaproteobacteria</taxon>
        <taxon>Hyphomicrobiales</taxon>
        <taxon>Rhizobiaceae</taxon>
        <taxon>Shinella</taxon>
    </lineage>
</organism>
<proteinExistence type="predicted"/>
<evidence type="ECO:0000313" key="2">
    <source>
        <dbReference type="Proteomes" id="UP000295351"/>
    </source>
</evidence>
<dbReference type="Proteomes" id="UP000295351">
    <property type="component" value="Unassembled WGS sequence"/>
</dbReference>